<evidence type="ECO:0000313" key="3">
    <source>
        <dbReference type="EMBL" id="MCQ0970465.1"/>
    </source>
</evidence>
<accession>A0ABT1MQ88</accession>
<dbReference type="Pfam" id="PF03364">
    <property type="entry name" value="Polyketide_cyc"/>
    <property type="match status" value="1"/>
</dbReference>
<dbReference type="CDD" id="cd07817">
    <property type="entry name" value="SRPBCC_8"/>
    <property type="match status" value="1"/>
</dbReference>
<organism evidence="3 4">
    <name type="scientific">Paracoccus albicereus</name>
    <dbReference type="NCBI Taxonomy" id="2922394"/>
    <lineage>
        <taxon>Bacteria</taxon>
        <taxon>Pseudomonadati</taxon>
        <taxon>Pseudomonadota</taxon>
        <taxon>Alphaproteobacteria</taxon>
        <taxon>Rhodobacterales</taxon>
        <taxon>Paracoccaceae</taxon>
        <taxon>Paracoccus</taxon>
    </lineage>
</organism>
<gene>
    <name evidence="3" type="ORF">MLD63_08525</name>
</gene>
<sequence length="211" mass="23395">MSHHHHRNRNTGNGLIALGVAALAGAAAFAFYQTQGRNRVAHRPPDSAPGRLGRNGRDPYAVVGRSVLINAPRSDLYAFWRDFSNLPSFMENVRDVAVSGDVTSWSIPAPMGPVRVETRIVNDKQNEQIAWRSTEASDIETHGKVTFRDAAPGRGTEVEAVIAYVPPYGEVGRWIAKAFQKEPAIQGRRDLKRLKMLFETGEIATNHNRKK</sequence>
<dbReference type="InterPro" id="IPR005031">
    <property type="entry name" value="COQ10_START"/>
</dbReference>
<keyword evidence="4" id="KW-1185">Reference proteome</keyword>
<dbReference type="SUPFAM" id="SSF55961">
    <property type="entry name" value="Bet v1-like"/>
    <property type="match status" value="1"/>
</dbReference>
<reference evidence="3 4" key="1">
    <citation type="submission" date="2022-03" db="EMBL/GenBank/DDBJ databases">
        <authorList>
            <person name="He Y."/>
        </authorList>
    </citation>
    <scope>NUCLEOTIDE SEQUENCE [LARGE SCALE GENOMIC DNA]</scope>
    <source>
        <strain evidence="3 4">TK19116</strain>
    </source>
</reference>
<evidence type="ECO:0000313" key="4">
    <source>
        <dbReference type="Proteomes" id="UP001203945"/>
    </source>
</evidence>
<proteinExistence type="inferred from homology"/>
<evidence type="ECO:0000256" key="1">
    <source>
        <dbReference type="ARBA" id="ARBA00008918"/>
    </source>
</evidence>
<dbReference type="PANTHER" id="PTHR33824:SF7">
    <property type="entry name" value="POLYKETIDE CYCLASE_DEHYDRASE AND LIPID TRANSPORT SUPERFAMILY PROTEIN"/>
    <property type="match status" value="1"/>
</dbReference>
<feature type="domain" description="Coenzyme Q-binding protein COQ10 START" evidence="2">
    <location>
        <begin position="69"/>
        <end position="184"/>
    </location>
</feature>
<dbReference type="Gene3D" id="3.30.530.20">
    <property type="match status" value="1"/>
</dbReference>
<dbReference type="Proteomes" id="UP001203945">
    <property type="component" value="Unassembled WGS sequence"/>
</dbReference>
<dbReference type="InterPro" id="IPR023393">
    <property type="entry name" value="START-like_dom_sf"/>
</dbReference>
<evidence type="ECO:0000259" key="2">
    <source>
        <dbReference type="Pfam" id="PF03364"/>
    </source>
</evidence>
<dbReference type="RefSeq" id="WP_255329437.1">
    <property type="nucleotide sequence ID" value="NZ_JAKZEU010000002.1"/>
</dbReference>
<dbReference type="EMBL" id="JAKZEU010000002">
    <property type="protein sequence ID" value="MCQ0970465.1"/>
    <property type="molecule type" value="Genomic_DNA"/>
</dbReference>
<protein>
    <submittedName>
        <fullName evidence="3">SRPBCC family protein</fullName>
    </submittedName>
</protein>
<dbReference type="InterPro" id="IPR047137">
    <property type="entry name" value="ORF3"/>
</dbReference>
<dbReference type="PANTHER" id="PTHR33824">
    <property type="entry name" value="POLYKETIDE CYCLASE/DEHYDRASE AND LIPID TRANSPORT SUPERFAMILY PROTEIN"/>
    <property type="match status" value="1"/>
</dbReference>
<name>A0ABT1MQ88_9RHOB</name>
<comment type="caution">
    <text evidence="3">The sequence shown here is derived from an EMBL/GenBank/DDBJ whole genome shotgun (WGS) entry which is preliminary data.</text>
</comment>
<comment type="similarity">
    <text evidence="1">Belongs to the ribosome association toxin RatA family.</text>
</comment>